<gene>
    <name evidence="1" type="ORF">VO63_31865</name>
</gene>
<dbReference type="Proteomes" id="UP000265325">
    <property type="component" value="Unassembled WGS sequence"/>
</dbReference>
<protein>
    <submittedName>
        <fullName evidence="1">Uncharacterized protein</fullName>
    </submittedName>
</protein>
<dbReference type="AlphaFoldDB" id="A0A2P2GEG0"/>
<keyword evidence="2" id="KW-1185">Reference proteome</keyword>
<sequence>MAITLYHFTKPEHWEQILKDGHLDPSWDYGGTVPAIVHTTDSPDPSTLPQHHEVGRTIRFELLLPEQQAHRWHTWGNRCLPPESFRSLGIPVWTPEDPAYLTQTNQESHRWYVVERRIPSTEWVRVTNAETGAIIWPLPLG</sequence>
<name>A0A2P2GEG0_STREW</name>
<evidence type="ECO:0000313" key="2">
    <source>
        <dbReference type="Proteomes" id="UP000265325"/>
    </source>
</evidence>
<dbReference type="EMBL" id="LAQS01000075">
    <property type="protein sequence ID" value="KKZ69881.1"/>
    <property type="molecule type" value="Genomic_DNA"/>
</dbReference>
<comment type="caution">
    <text evidence="1">The sequence shown here is derived from an EMBL/GenBank/DDBJ whole genome shotgun (WGS) entry which is preliminary data.</text>
</comment>
<proteinExistence type="predicted"/>
<reference evidence="1 2" key="1">
    <citation type="submission" date="2015-05" db="EMBL/GenBank/DDBJ databases">
        <title>Draft Genome assembly of Streptomyces showdoensis.</title>
        <authorList>
            <person name="Thapa K.K."/>
            <person name="Metsa-Ketela M."/>
        </authorList>
    </citation>
    <scope>NUCLEOTIDE SEQUENCE [LARGE SCALE GENOMIC DNA]</scope>
    <source>
        <strain evidence="1 2">ATCC 15227</strain>
    </source>
</reference>
<accession>A0A2P2GEG0</accession>
<evidence type="ECO:0000313" key="1">
    <source>
        <dbReference type="EMBL" id="KKZ69881.1"/>
    </source>
</evidence>
<dbReference type="OrthoDB" id="4345336at2"/>
<dbReference type="RefSeq" id="WP_046911575.1">
    <property type="nucleotide sequence ID" value="NZ_BAAAXG010000027.1"/>
</dbReference>
<organism evidence="1 2">
    <name type="scientific">Streptomyces showdoensis</name>
    <dbReference type="NCBI Taxonomy" id="68268"/>
    <lineage>
        <taxon>Bacteria</taxon>
        <taxon>Bacillati</taxon>
        <taxon>Actinomycetota</taxon>
        <taxon>Actinomycetes</taxon>
        <taxon>Kitasatosporales</taxon>
        <taxon>Streptomycetaceae</taxon>
        <taxon>Streptomyces</taxon>
    </lineage>
</organism>